<protein>
    <submittedName>
        <fullName evidence="1">DUF5691 domain-containing protein</fullName>
    </submittedName>
</protein>
<reference evidence="2" key="1">
    <citation type="journal article" date="2019" name="Int. J. Syst. Evol. Microbiol.">
        <title>The Global Catalogue of Microorganisms (GCM) 10K type strain sequencing project: providing services to taxonomists for standard genome sequencing and annotation.</title>
        <authorList>
            <consortium name="The Broad Institute Genomics Platform"/>
            <consortium name="The Broad Institute Genome Sequencing Center for Infectious Disease"/>
            <person name="Wu L."/>
            <person name="Ma J."/>
        </authorList>
    </citation>
    <scope>NUCLEOTIDE SEQUENCE [LARGE SCALE GENOMIC DNA]</scope>
    <source>
        <strain evidence="2">CCUG 58938</strain>
    </source>
</reference>
<gene>
    <name evidence="1" type="ORF">ACFQ21_21765</name>
</gene>
<name>A0ABW3K9I0_9BACT</name>
<sequence>MKSWEDIVNKALLGSEKASLRVADIPASIAQEYDLVASGNHEEDFLRFTSLVYQFRQGGAHPLDFNAVKSVEAAVETKQYCSTQANDTLKIILDEELPQLLYLWLQTCASRQEVVSPEMIPALLDIALRKKELRKVIVEVTGNRGLWLATINPPWNFSLPAEDAKTVWDTGTPEQRKEVLRELRIANPEEGRNILESTWTTEGANEKVSFLDILKINLSKSDLPWLESLKEKGQKVNNASLELLKLIPESAVVQNYRNILSEAVGIKTGKALLGMINKTMLQVDESVAVPDAVFKTGIEKLSSDKNVTDSKYILAQLISAVPPSFWNQHLSHSTPEIIELVQKEKNTAFYLPAIAMAAIRFKDQEWIKYILDKADRDIIRSSVVSMIGALPAVDRDRYALKFLKDSPHDIIGLMANSDVEWSMELAKAILAQTAHEVYSYNRTFYRPVMALIPVGILDILDSFIPNDENKKVYWKSQSDELARLLTIKLQTLQSFNA</sequence>
<dbReference type="RefSeq" id="WP_377582623.1">
    <property type="nucleotide sequence ID" value="NZ_JBHTKA010000008.1"/>
</dbReference>
<dbReference type="Proteomes" id="UP001597112">
    <property type="component" value="Unassembled WGS sequence"/>
</dbReference>
<organism evidence="1 2">
    <name type="scientific">Ohtaekwangia kribbensis</name>
    <dbReference type="NCBI Taxonomy" id="688913"/>
    <lineage>
        <taxon>Bacteria</taxon>
        <taxon>Pseudomonadati</taxon>
        <taxon>Bacteroidota</taxon>
        <taxon>Cytophagia</taxon>
        <taxon>Cytophagales</taxon>
        <taxon>Fulvivirgaceae</taxon>
        <taxon>Ohtaekwangia</taxon>
    </lineage>
</organism>
<dbReference type="Pfam" id="PF18944">
    <property type="entry name" value="DUF5691"/>
    <property type="match status" value="1"/>
</dbReference>
<evidence type="ECO:0000313" key="2">
    <source>
        <dbReference type="Proteomes" id="UP001597112"/>
    </source>
</evidence>
<accession>A0ABW3K9I0</accession>
<keyword evidence="2" id="KW-1185">Reference proteome</keyword>
<comment type="caution">
    <text evidence="1">The sequence shown here is derived from an EMBL/GenBank/DDBJ whole genome shotgun (WGS) entry which is preliminary data.</text>
</comment>
<dbReference type="InterPro" id="IPR043746">
    <property type="entry name" value="DUF5691"/>
</dbReference>
<proteinExistence type="predicted"/>
<dbReference type="EMBL" id="JBHTKA010000008">
    <property type="protein sequence ID" value="MFD1001968.1"/>
    <property type="molecule type" value="Genomic_DNA"/>
</dbReference>
<evidence type="ECO:0000313" key="1">
    <source>
        <dbReference type="EMBL" id="MFD1001968.1"/>
    </source>
</evidence>